<sequence length="321" mass="36542">VALHARHSFKLKDAITTRYHTDGSISNLRCLKSVTKTSSQNIFELRDADDTAFVSHSSAGLQRILDHVSDAYSSKTEILLQPSAPDTNPCSFHVEDVTIANVNQFTYLGSVLNNTLSLTDDIQHRTRLTSCCVGSAKYSRPSQQKNINIRTKVAVYNAVCVSNLLCGCESWVPYRRHMKMLERFHISHTWSNKKPAIGGNNRSPPTQMDRAYHSNVFKSIAPRLVMYDELEDGQRSVGDQHKRFKDHPKATLKKCHMSIPAISNQWLQIAARRIQDWHHRTPRRSTAAFGLHTYQRSHDYKWRLGKALISPPCSRNDDDDD</sequence>
<dbReference type="OrthoDB" id="6150535at2759"/>
<dbReference type="PANTHER" id="PTHR47027:SF30">
    <property type="entry name" value="THAP-TYPE DOMAIN-CONTAINING PROTEIN"/>
    <property type="match status" value="1"/>
</dbReference>
<dbReference type="EMBL" id="KQ421832">
    <property type="protein sequence ID" value="KOF76254.1"/>
    <property type="molecule type" value="Genomic_DNA"/>
</dbReference>
<gene>
    <name evidence="1" type="ORF">OCBIM_22033558mg</name>
</gene>
<name>A0A0L8GHB7_OCTBM</name>
<feature type="non-terminal residue" evidence="1">
    <location>
        <position position="1"/>
    </location>
</feature>
<organism evidence="1">
    <name type="scientific">Octopus bimaculoides</name>
    <name type="common">California two-spotted octopus</name>
    <dbReference type="NCBI Taxonomy" id="37653"/>
    <lineage>
        <taxon>Eukaryota</taxon>
        <taxon>Metazoa</taxon>
        <taxon>Spiralia</taxon>
        <taxon>Lophotrochozoa</taxon>
        <taxon>Mollusca</taxon>
        <taxon>Cephalopoda</taxon>
        <taxon>Coleoidea</taxon>
        <taxon>Octopodiformes</taxon>
        <taxon>Octopoda</taxon>
        <taxon>Incirrata</taxon>
        <taxon>Octopodidae</taxon>
        <taxon>Octopus</taxon>
    </lineage>
</organism>
<reference evidence="1" key="1">
    <citation type="submission" date="2015-07" db="EMBL/GenBank/DDBJ databases">
        <title>MeaNS - Measles Nucleotide Surveillance Program.</title>
        <authorList>
            <person name="Tran T."/>
            <person name="Druce J."/>
        </authorList>
    </citation>
    <scope>NUCLEOTIDE SEQUENCE</scope>
    <source>
        <strain evidence="1">UCB-OBI-ISO-001</strain>
        <tissue evidence="1">Gonad</tissue>
    </source>
</reference>
<evidence type="ECO:0000313" key="1">
    <source>
        <dbReference type="EMBL" id="KOF76254.1"/>
    </source>
</evidence>
<proteinExistence type="predicted"/>
<dbReference type="AlphaFoldDB" id="A0A0L8GHB7"/>
<accession>A0A0L8GHB7</accession>
<dbReference type="PANTHER" id="PTHR47027">
    <property type="entry name" value="REVERSE TRANSCRIPTASE DOMAIN-CONTAINING PROTEIN"/>
    <property type="match status" value="1"/>
</dbReference>
<protein>
    <submittedName>
        <fullName evidence="1">Uncharacterized protein</fullName>
    </submittedName>
</protein>